<organism evidence="1 2">
    <name type="scientific">Bradyrhizobium diazoefficiens SEMIA 5080</name>
    <dbReference type="NCBI Taxonomy" id="754504"/>
    <lineage>
        <taxon>Bacteria</taxon>
        <taxon>Pseudomonadati</taxon>
        <taxon>Pseudomonadota</taxon>
        <taxon>Alphaproteobacteria</taxon>
        <taxon>Hyphomicrobiales</taxon>
        <taxon>Nitrobacteraceae</taxon>
        <taxon>Bradyrhizobium</taxon>
    </lineage>
</organism>
<comment type="caution">
    <text evidence="1">The sequence shown here is derived from an EMBL/GenBank/DDBJ whole genome shotgun (WGS) entry which is preliminary data.</text>
</comment>
<evidence type="ECO:0000313" key="1">
    <source>
        <dbReference type="EMBL" id="KGJ71474.1"/>
    </source>
</evidence>
<evidence type="ECO:0000313" key="2">
    <source>
        <dbReference type="Proteomes" id="UP000024900"/>
    </source>
</evidence>
<dbReference type="EMBL" id="ADOU02000001">
    <property type="protein sequence ID" value="KGJ71474.1"/>
    <property type="molecule type" value="Genomic_DNA"/>
</dbReference>
<proteinExistence type="predicted"/>
<accession>A0A837CQ73</accession>
<sequence length="93" mass="10129">MLFLRRRGDVLAGVELRHQYAIADRDRILETPTPASFRHSFRFSSGLAAAMARSTSSARTVRCSASLVNISLLGFSSKIADQGALGSIRAELF</sequence>
<gene>
    <name evidence="1" type="ORF">BJA5080_08053</name>
</gene>
<dbReference type="AlphaFoldDB" id="A0A837CQ73"/>
<protein>
    <submittedName>
        <fullName evidence="1">Uncharacterized protein</fullName>
    </submittedName>
</protein>
<name>A0A837CQ73_9BRAD</name>
<dbReference type="Proteomes" id="UP000024900">
    <property type="component" value="Unassembled WGS sequence"/>
</dbReference>
<reference evidence="1 2" key="1">
    <citation type="journal article" date="2014" name="BMC Genomics">
        <title>Comparative genomics of Bradyrhizobium japonicum CPAC 15 and Bradyrhizobium diazoefficiens CPAC 7: elite model strains for understanding symbiotic performance with soybean.</title>
        <authorList>
            <person name="Siqueira A.F."/>
            <person name="Ormeno-Orrillo E."/>
            <person name="Souza R.C."/>
            <person name="Rodrigues E.P."/>
            <person name="Almeida L.G."/>
            <person name="Barcellos F.G."/>
            <person name="Batista J.S."/>
            <person name="Nakatami A.S."/>
            <person name="Martinez-Romero E."/>
            <person name="Vasconcelos A.T."/>
            <person name="Hungria M."/>
        </authorList>
    </citation>
    <scope>NUCLEOTIDE SEQUENCE [LARGE SCALE GENOMIC DNA]</scope>
    <source>
        <strain evidence="1 2">SEMIA 5080</strain>
    </source>
</reference>